<dbReference type="Proteomes" id="UP000297703">
    <property type="component" value="Unassembled WGS sequence"/>
</dbReference>
<feature type="compositionally biased region" description="Low complexity" evidence="1">
    <location>
        <begin position="1"/>
        <end position="14"/>
    </location>
</feature>
<reference evidence="2 3" key="1">
    <citation type="submission" date="2019-04" db="EMBL/GenBank/DDBJ databases">
        <title>Draft genome of the big-headed turtle Platysternon megacephalum.</title>
        <authorList>
            <person name="Gong S."/>
        </authorList>
    </citation>
    <scope>NUCLEOTIDE SEQUENCE [LARGE SCALE GENOMIC DNA]</scope>
    <source>
        <strain evidence="2">DO16091913</strain>
        <tissue evidence="2">Muscle</tissue>
    </source>
</reference>
<name>A0A4D9E212_9SAUR</name>
<feature type="region of interest" description="Disordered" evidence="1">
    <location>
        <begin position="132"/>
        <end position="151"/>
    </location>
</feature>
<sequence length="241" mass="25341">MQLPWSGAASLLAPGPGPPPAPGLRLPGSRALGAACPARSAARTARPIAGGSEGRAEPGGCTRAGLGARPPRDGPLRGAASWAGPCAPGPARRSAQRGAQLLEQQRPPAPLGDPGSQGEKYVVLKRHYQEAAPGRRPAWPCGRAHGQGQRRGLHCPTYWSLTSVLRALQPGAASRGPLLQPPTHSPSPQERQRRMQRASPSRSRSRTPPKMAGAAWAPALWRWTLWRRSGCRGRPAGTCSP</sequence>
<organism evidence="2 3">
    <name type="scientific">Platysternon megacephalum</name>
    <name type="common">big-headed turtle</name>
    <dbReference type="NCBI Taxonomy" id="55544"/>
    <lineage>
        <taxon>Eukaryota</taxon>
        <taxon>Metazoa</taxon>
        <taxon>Chordata</taxon>
        <taxon>Craniata</taxon>
        <taxon>Vertebrata</taxon>
        <taxon>Euteleostomi</taxon>
        <taxon>Archelosauria</taxon>
        <taxon>Testudinata</taxon>
        <taxon>Testudines</taxon>
        <taxon>Cryptodira</taxon>
        <taxon>Durocryptodira</taxon>
        <taxon>Testudinoidea</taxon>
        <taxon>Platysternidae</taxon>
        <taxon>Platysternon</taxon>
    </lineage>
</organism>
<reference evidence="2 3" key="2">
    <citation type="submission" date="2019-04" db="EMBL/GenBank/DDBJ databases">
        <title>The genome sequence of big-headed turtle.</title>
        <authorList>
            <person name="Gong S."/>
        </authorList>
    </citation>
    <scope>NUCLEOTIDE SEQUENCE [LARGE SCALE GENOMIC DNA]</scope>
    <source>
        <strain evidence="2">DO16091913</strain>
        <tissue evidence="2">Muscle</tissue>
    </source>
</reference>
<evidence type="ECO:0000256" key="1">
    <source>
        <dbReference type="SAM" id="MobiDB-lite"/>
    </source>
</evidence>
<feature type="region of interest" description="Disordered" evidence="1">
    <location>
        <begin position="173"/>
        <end position="215"/>
    </location>
</feature>
<dbReference type="EMBL" id="QXTE01000198">
    <property type="protein sequence ID" value="TFK02172.1"/>
    <property type="molecule type" value="Genomic_DNA"/>
</dbReference>
<proteinExistence type="predicted"/>
<feature type="compositionally biased region" description="Low complexity" evidence="1">
    <location>
        <begin position="23"/>
        <end position="49"/>
    </location>
</feature>
<gene>
    <name evidence="2" type="ORF">DR999_PMT15449</name>
</gene>
<protein>
    <submittedName>
        <fullName evidence="2">Uncharacterized protein</fullName>
    </submittedName>
</protein>
<accession>A0A4D9E212</accession>
<evidence type="ECO:0000313" key="3">
    <source>
        <dbReference type="Proteomes" id="UP000297703"/>
    </source>
</evidence>
<dbReference type="AlphaFoldDB" id="A0A4D9E212"/>
<feature type="region of interest" description="Disordered" evidence="1">
    <location>
        <begin position="1"/>
        <end position="118"/>
    </location>
</feature>
<keyword evidence="3" id="KW-1185">Reference proteome</keyword>
<comment type="caution">
    <text evidence="2">The sequence shown here is derived from an EMBL/GenBank/DDBJ whole genome shotgun (WGS) entry which is preliminary data.</text>
</comment>
<evidence type="ECO:0000313" key="2">
    <source>
        <dbReference type="EMBL" id="TFK02172.1"/>
    </source>
</evidence>